<keyword evidence="3" id="KW-1185">Reference proteome</keyword>
<name>A0ABR3FV72_9AGAR</name>
<dbReference type="SUPFAM" id="SSF51735">
    <property type="entry name" value="NAD(P)-binding Rossmann-fold domains"/>
    <property type="match status" value="1"/>
</dbReference>
<dbReference type="Pfam" id="PF00106">
    <property type="entry name" value="adh_short"/>
    <property type="match status" value="1"/>
</dbReference>
<evidence type="ECO:0000256" key="1">
    <source>
        <dbReference type="ARBA" id="ARBA00023002"/>
    </source>
</evidence>
<accession>A0ABR3FV72</accession>
<sequence length="318" mass="36300">MPSLSSARSYTTSYQFSYVPVAVFVGGTQGIGHRTVEALARTTNGKVHIILISRSEANGKRILESLVKPLNGEEVIREFIYCDVALMKNVVGAVEKIKRLLQDRLPDIDPPRVNFLFMSAGYASIRLKPRIDTEEGIDRQLVLRYYHRFKFTHELLPLLRAARDAGEDAKVLSVLGAGAKWWLPKEDFGYKKLEHGPAWRSVIISPPYNDLAFEGFAKREPGIAFTHMSPGFVRTDAFEKDMTFSYWPLTVFNPLLRLLWTYAAMPEEKSAEFFLYGLLAGKEGFFRRNNYGTDIGKYDHGVDKEKFWEHSMEETRSV</sequence>
<dbReference type="PANTHER" id="PTHR47534">
    <property type="entry name" value="YALI0E05731P"/>
    <property type="match status" value="1"/>
</dbReference>
<dbReference type="InterPro" id="IPR002347">
    <property type="entry name" value="SDR_fam"/>
</dbReference>
<protein>
    <recommendedName>
        <fullName evidence="4">NAD(P)-binding protein</fullName>
    </recommendedName>
</protein>
<gene>
    <name evidence="2" type="ORF">V5O48_002579</name>
</gene>
<proteinExistence type="predicted"/>
<reference evidence="2 3" key="1">
    <citation type="submission" date="2024-02" db="EMBL/GenBank/DDBJ databases">
        <title>A draft genome for the cacao thread blight pathogen Marasmius crinis-equi.</title>
        <authorList>
            <person name="Cohen S.P."/>
            <person name="Baruah I.K."/>
            <person name="Amoako-Attah I."/>
            <person name="Bukari Y."/>
            <person name="Meinhardt L.W."/>
            <person name="Bailey B.A."/>
        </authorList>
    </citation>
    <scope>NUCLEOTIDE SEQUENCE [LARGE SCALE GENOMIC DNA]</scope>
    <source>
        <strain evidence="2 3">GH-76</strain>
    </source>
</reference>
<comment type="caution">
    <text evidence="2">The sequence shown here is derived from an EMBL/GenBank/DDBJ whole genome shotgun (WGS) entry which is preliminary data.</text>
</comment>
<evidence type="ECO:0000313" key="3">
    <source>
        <dbReference type="Proteomes" id="UP001465976"/>
    </source>
</evidence>
<dbReference type="InterPro" id="IPR052228">
    <property type="entry name" value="Sec_Metab_Biosynth_Oxidored"/>
</dbReference>
<keyword evidence="1" id="KW-0560">Oxidoreductase</keyword>
<dbReference type="EMBL" id="JBAHYK010000060">
    <property type="protein sequence ID" value="KAL0579408.1"/>
    <property type="molecule type" value="Genomic_DNA"/>
</dbReference>
<dbReference type="InterPro" id="IPR036291">
    <property type="entry name" value="NAD(P)-bd_dom_sf"/>
</dbReference>
<dbReference type="Proteomes" id="UP001465976">
    <property type="component" value="Unassembled WGS sequence"/>
</dbReference>
<evidence type="ECO:0008006" key="4">
    <source>
        <dbReference type="Google" id="ProtNLM"/>
    </source>
</evidence>
<dbReference type="Gene3D" id="3.40.50.720">
    <property type="entry name" value="NAD(P)-binding Rossmann-like Domain"/>
    <property type="match status" value="1"/>
</dbReference>
<evidence type="ECO:0000313" key="2">
    <source>
        <dbReference type="EMBL" id="KAL0579408.1"/>
    </source>
</evidence>
<dbReference type="PANTHER" id="PTHR47534:SF3">
    <property type="entry name" value="ALCOHOL DEHYDROGENASE-LIKE C-TERMINAL DOMAIN-CONTAINING PROTEIN"/>
    <property type="match status" value="1"/>
</dbReference>
<organism evidence="2 3">
    <name type="scientific">Marasmius crinis-equi</name>
    <dbReference type="NCBI Taxonomy" id="585013"/>
    <lineage>
        <taxon>Eukaryota</taxon>
        <taxon>Fungi</taxon>
        <taxon>Dikarya</taxon>
        <taxon>Basidiomycota</taxon>
        <taxon>Agaricomycotina</taxon>
        <taxon>Agaricomycetes</taxon>
        <taxon>Agaricomycetidae</taxon>
        <taxon>Agaricales</taxon>
        <taxon>Marasmiineae</taxon>
        <taxon>Marasmiaceae</taxon>
        <taxon>Marasmius</taxon>
    </lineage>
</organism>